<accession>A0A5P1F8X9</accession>
<dbReference type="Gramene" id="ONK73111">
    <property type="protein sequence ID" value="ONK73111"/>
    <property type="gene ID" value="A4U43_C04F27370"/>
</dbReference>
<reference evidence="2" key="1">
    <citation type="journal article" date="2017" name="Nat. Commun.">
        <title>The asparagus genome sheds light on the origin and evolution of a young Y chromosome.</title>
        <authorList>
            <person name="Harkess A."/>
            <person name="Zhou J."/>
            <person name="Xu C."/>
            <person name="Bowers J.E."/>
            <person name="Van der Hulst R."/>
            <person name="Ayyampalayam S."/>
            <person name="Mercati F."/>
            <person name="Riccardi P."/>
            <person name="McKain M.R."/>
            <person name="Kakrana A."/>
            <person name="Tang H."/>
            <person name="Ray J."/>
            <person name="Groenendijk J."/>
            <person name="Arikit S."/>
            <person name="Mathioni S.M."/>
            <person name="Nakano M."/>
            <person name="Shan H."/>
            <person name="Telgmann-Rauber A."/>
            <person name="Kanno A."/>
            <person name="Yue Z."/>
            <person name="Chen H."/>
            <person name="Li W."/>
            <person name="Chen Y."/>
            <person name="Xu X."/>
            <person name="Zhang Y."/>
            <person name="Luo S."/>
            <person name="Chen H."/>
            <person name="Gao J."/>
            <person name="Mao Z."/>
            <person name="Pires J.C."/>
            <person name="Luo M."/>
            <person name="Kudrna D."/>
            <person name="Wing R.A."/>
            <person name="Meyers B.C."/>
            <person name="Yi K."/>
            <person name="Kong H."/>
            <person name="Lavrijsen P."/>
            <person name="Sunseri F."/>
            <person name="Falavigna A."/>
            <person name="Ye Y."/>
            <person name="Leebens-Mack J.H."/>
            <person name="Chen G."/>
        </authorList>
    </citation>
    <scope>NUCLEOTIDE SEQUENCE [LARGE SCALE GENOMIC DNA]</scope>
    <source>
        <strain evidence="2">cv. DH0086</strain>
    </source>
</reference>
<protein>
    <submittedName>
        <fullName evidence="1">Uncharacterized protein</fullName>
    </submittedName>
</protein>
<organism evidence="1 2">
    <name type="scientific">Asparagus officinalis</name>
    <name type="common">Garden asparagus</name>
    <dbReference type="NCBI Taxonomy" id="4686"/>
    <lineage>
        <taxon>Eukaryota</taxon>
        <taxon>Viridiplantae</taxon>
        <taxon>Streptophyta</taxon>
        <taxon>Embryophyta</taxon>
        <taxon>Tracheophyta</taxon>
        <taxon>Spermatophyta</taxon>
        <taxon>Magnoliopsida</taxon>
        <taxon>Liliopsida</taxon>
        <taxon>Asparagales</taxon>
        <taxon>Asparagaceae</taxon>
        <taxon>Asparagoideae</taxon>
        <taxon>Asparagus</taxon>
    </lineage>
</organism>
<sequence>MERVESAAAMSQRDLATAGENVTAWKVSQATLVSLQVDSWSAVGFQLQEVPTLCRLLAIEGKIIGIGP</sequence>
<proteinExistence type="predicted"/>
<name>A0A5P1F8X9_ASPOF</name>
<gene>
    <name evidence="1" type="ORF">A4U43_C04F27370</name>
</gene>
<dbReference type="Proteomes" id="UP000243459">
    <property type="component" value="Chromosome 4"/>
</dbReference>
<dbReference type="EMBL" id="CM007384">
    <property type="protein sequence ID" value="ONK73111.1"/>
    <property type="molecule type" value="Genomic_DNA"/>
</dbReference>
<evidence type="ECO:0000313" key="2">
    <source>
        <dbReference type="Proteomes" id="UP000243459"/>
    </source>
</evidence>
<evidence type="ECO:0000313" key="1">
    <source>
        <dbReference type="EMBL" id="ONK73111.1"/>
    </source>
</evidence>
<dbReference type="AlphaFoldDB" id="A0A5P1F8X9"/>
<keyword evidence="2" id="KW-1185">Reference proteome</keyword>